<dbReference type="InterPro" id="IPR017853">
    <property type="entry name" value="GH"/>
</dbReference>
<dbReference type="Pfam" id="PF00933">
    <property type="entry name" value="Glyco_hydro_3"/>
    <property type="match status" value="1"/>
</dbReference>
<dbReference type="SUPFAM" id="SSF51445">
    <property type="entry name" value="(Trans)glycosidases"/>
    <property type="match status" value="1"/>
</dbReference>
<accession>A0ABZ1WB34</accession>
<gene>
    <name evidence="7" type="ORF">OG469_21915</name>
</gene>
<evidence type="ECO:0000259" key="6">
    <source>
        <dbReference type="Pfam" id="PF00933"/>
    </source>
</evidence>
<name>A0ABZ1WB34_9ACTN</name>
<evidence type="ECO:0000313" key="8">
    <source>
        <dbReference type="Proteomes" id="UP001432014"/>
    </source>
</evidence>
<dbReference type="Gene3D" id="3.20.20.300">
    <property type="entry name" value="Glycoside hydrolase, family 3, N-terminal domain"/>
    <property type="match status" value="1"/>
</dbReference>
<dbReference type="PANTHER" id="PTHR30480:SF14">
    <property type="entry name" value="HYDROLASE, PUTATIVE (AFU_ORTHOLOGUE AFUA_4G13770)-RELATED"/>
    <property type="match status" value="1"/>
</dbReference>
<feature type="signal peptide" evidence="5">
    <location>
        <begin position="1"/>
        <end position="22"/>
    </location>
</feature>
<keyword evidence="8" id="KW-1185">Reference proteome</keyword>
<keyword evidence="3" id="KW-0326">Glycosidase</keyword>
<evidence type="ECO:0000256" key="5">
    <source>
        <dbReference type="SAM" id="SignalP"/>
    </source>
</evidence>
<keyword evidence="5" id="KW-0732">Signal</keyword>
<feature type="compositionally biased region" description="Low complexity" evidence="4">
    <location>
        <begin position="23"/>
        <end position="81"/>
    </location>
</feature>
<feature type="region of interest" description="Disordered" evidence="4">
    <location>
        <begin position="23"/>
        <end position="105"/>
    </location>
</feature>
<evidence type="ECO:0000256" key="2">
    <source>
        <dbReference type="ARBA" id="ARBA00022801"/>
    </source>
</evidence>
<dbReference type="PANTHER" id="PTHR30480">
    <property type="entry name" value="BETA-HEXOSAMINIDASE-RELATED"/>
    <property type="match status" value="1"/>
</dbReference>
<evidence type="ECO:0000313" key="7">
    <source>
        <dbReference type="EMBL" id="WUS57929.1"/>
    </source>
</evidence>
<organism evidence="7 8">
    <name type="scientific">Kitasatospora herbaricolor</name>
    <dbReference type="NCBI Taxonomy" id="68217"/>
    <lineage>
        <taxon>Bacteria</taxon>
        <taxon>Bacillati</taxon>
        <taxon>Actinomycetota</taxon>
        <taxon>Actinomycetes</taxon>
        <taxon>Kitasatosporales</taxon>
        <taxon>Streptomycetaceae</taxon>
        <taxon>Kitasatospora</taxon>
    </lineage>
</organism>
<dbReference type="RefSeq" id="WP_329496216.1">
    <property type="nucleotide sequence ID" value="NZ_CP108460.1"/>
</dbReference>
<reference evidence="7 8" key="1">
    <citation type="submission" date="2022-10" db="EMBL/GenBank/DDBJ databases">
        <title>The complete genomes of actinobacterial strains from the NBC collection.</title>
        <authorList>
            <person name="Joergensen T.S."/>
            <person name="Alvarez Arevalo M."/>
            <person name="Sterndorff E.B."/>
            <person name="Faurdal D."/>
            <person name="Vuksanovic O."/>
            <person name="Mourched A.-S."/>
            <person name="Charusanti P."/>
            <person name="Shaw S."/>
            <person name="Blin K."/>
            <person name="Weber T."/>
        </authorList>
    </citation>
    <scope>NUCLEOTIDE SEQUENCE [LARGE SCALE GENOMIC DNA]</scope>
    <source>
        <strain evidence="7 8">NBC_01247</strain>
    </source>
</reference>
<evidence type="ECO:0000256" key="4">
    <source>
        <dbReference type="SAM" id="MobiDB-lite"/>
    </source>
</evidence>
<evidence type="ECO:0000256" key="3">
    <source>
        <dbReference type="ARBA" id="ARBA00023295"/>
    </source>
</evidence>
<dbReference type="InterPro" id="IPR001764">
    <property type="entry name" value="Glyco_hydro_3_N"/>
</dbReference>
<protein>
    <submittedName>
        <fullName evidence="7">Beta-N-acetylhexosaminidase</fullName>
    </submittedName>
</protein>
<feature type="domain" description="Glycoside hydrolase family 3 N-terminal" evidence="6">
    <location>
        <begin position="129"/>
        <end position="429"/>
    </location>
</feature>
<dbReference type="InterPro" id="IPR036962">
    <property type="entry name" value="Glyco_hydro_3_N_sf"/>
</dbReference>
<dbReference type="PROSITE" id="PS51257">
    <property type="entry name" value="PROKAR_LIPOPROTEIN"/>
    <property type="match status" value="1"/>
</dbReference>
<dbReference type="EMBL" id="CP108482">
    <property type="protein sequence ID" value="WUS57929.1"/>
    <property type="molecule type" value="Genomic_DNA"/>
</dbReference>
<feature type="chain" id="PRO_5047274939" evidence="5">
    <location>
        <begin position="23"/>
        <end position="435"/>
    </location>
</feature>
<comment type="similarity">
    <text evidence="1">Belongs to the glycosyl hydrolase 3 family.</text>
</comment>
<dbReference type="InterPro" id="IPR050226">
    <property type="entry name" value="NagZ_Beta-hexosaminidase"/>
</dbReference>
<dbReference type="Proteomes" id="UP001432014">
    <property type="component" value="Chromosome"/>
</dbReference>
<keyword evidence="2" id="KW-0378">Hydrolase</keyword>
<proteinExistence type="inferred from homology"/>
<sequence>MSLRTGWIATALALLLASGAVASCGSPPGSTTGTARTTAAPAAPDGTGSPAAPDSSAPAATAPTATTTATPAPSPSRGAPTLNPTAPQPTGPADSDGGTDEPTPAQLAGRRIVYSYPGLTPPPALLADIRAGLAAGVIFFGENVSSPDQLRSVVRQLREAQQQSPVQVPLLLMTDQEGGLVRRLPGAPELSARRIGQAADPVAAATEAGTGAGTNLAGVGLNVNLAPVLDVYDVPGNFADRAERSFSSDPEVVAALGTAFIRAQQKTGVAATAKHFPGLGTAPANSNTDTGPVTLPAGLSRLRDVDEAPYPDAVAAGVELVMLSWAVYPALDPDHPAGLSSTVVERELRERIGFEGVTITDALEAGALQAVGTTGQRAVAAALSGMDLLLCSARDTGQGEQAAAALAEALSSGRLDREEFTAAADRVTALRSDLD</sequence>
<evidence type="ECO:0000256" key="1">
    <source>
        <dbReference type="ARBA" id="ARBA00005336"/>
    </source>
</evidence>